<keyword evidence="4" id="KW-1185">Reference proteome</keyword>
<dbReference type="AlphaFoldDB" id="A0A8H9LLF7"/>
<dbReference type="EMBL" id="BMSC01000002">
    <property type="protein sequence ID" value="GGU60827.1"/>
    <property type="molecule type" value="Genomic_DNA"/>
</dbReference>
<dbReference type="GO" id="GO:0016787">
    <property type="term" value="F:hydrolase activity"/>
    <property type="evidence" value="ECO:0007669"/>
    <property type="project" value="UniProtKB-KW"/>
</dbReference>
<dbReference type="Pfam" id="PF00702">
    <property type="entry name" value="Hydrolase"/>
    <property type="match status" value="1"/>
</dbReference>
<dbReference type="PANTHER" id="PTHR43316">
    <property type="entry name" value="HYDROLASE, HALOACID DELAHOGENASE-RELATED"/>
    <property type="match status" value="1"/>
</dbReference>
<keyword evidence="1" id="KW-0378">Hydrolase</keyword>
<proteinExistence type="predicted"/>
<evidence type="ECO:0000313" key="3">
    <source>
        <dbReference type="EMBL" id="GGU60827.1"/>
    </source>
</evidence>
<evidence type="ECO:0000313" key="4">
    <source>
        <dbReference type="Proteomes" id="UP000480804"/>
    </source>
</evidence>
<accession>A0A8H9LLF7</accession>
<sequence>MGHRGSRPHRARLPAARHAAPKLGRMMRAVVLDVGECLVDETRRCAAWADRLGVPPHTFSAVLGAVRAAGGGFEDACAVVRPGFDASAGRAARAEAGAPQDTYTEADLYADVRPALAALRADGLMVGVADNLTAHGADMLRGLLAEEIELVAASEEWGAAKPDPAFFRRLAGSLPFAPGEILYVGDRWPYDIRPAAEAGLRTALVRRGPWAVLDWESEEARTLPDFRIGGLLELSGLILNANAGGAGTSAQSSTEG</sequence>
<name>A0A8H9LLF7_9ACTN</name>
<dbReference type="InterPro" id="IPR023214">
    <property type="entry name" value="HAD_sf"/>
</dbReference>
<comment type="caution">
    <text evidence="3">The sequence shown here is derived from an EMBL/GenBank/DDBJ whole genome shotgun (WGS) entry which is preliminary data.</text>
</comment>
<dbReference type="Gene3D" id="3.40.50.1000">
    <property type="entry name" value="HAD superfamily/HAD-like"/>
    <property type="match status" value="1"/>
</dbReference>
<evidence type="ECO:0008006" key="6">
    <source>
        <dbReference type="Google" id="ProtNLM"/>
    </source>
</evidence>
<dbReference type="SUPFAM" id="SSF56784">
    <property type="entry name" value="HAD-like"/>
    <property type="match status" value="1"/>
</dbReference>
<dbReference type="Proteomes" id="UP000660975">
    <property type="component" value="Unassembled WGS sequence"/>
</dbReference>
<evidence type="ECO:0000256" key="1">
    <source>
        <dbReference type="ARBA" id="ARBA00022801"/>
    </source>
</evidence>
<dbReference type="InterPro" id="IPR051540">
    <property type="entry name" value="S-2-haloacid_dehalogenase"/>
</dbReference>
<reference evidence="2 4" key="2">
    <citation type="submission" date="2020-02" db="EMBL/GenBank/DDBJ databases">
        <title>Whole genome shotgun sequence of Streptomyces gougerotii NBRC 13043.</title>
        <authorList>
            <person name="Ichikawa N."/>
            <person name="Komaki H."/>
            <person name="Tamura T."/>
        </authorList>
    </citation>
    <scope>NUCLEOTIDE SEQUENCE [LARGE SCALE GENOMIC DNA]</scope>
    <source>
        <strain evidence="2 4">NBRC 13043</strain>
    </source>
</reference>
<gene>
    <name evidence="3" type="ORF">GCM10010227_13010</name>
    <name evidence="2" type="ORF">Sgou_06390</name>
</gene>
<organism evidence="3 5">
    <name type="scientific">Streptomyces gougerotii</name>
    <dbReference type="NCBI Taxonomy" id="53448"/>
    <lineage>
        <taxon>Bacteria</taxon>
        <taxon>Bacillati</taxon>
        <taxon>Actinomycetota</taxon>
        <taxon>Actinomycetes</taxon>
        <taxon>Kitasatosporales</taxon>
        <taxon>Streptomycetaceae</taxon>
        <taxon>Streptomyces</taxon>
        <taxon>Streptomyces diastaticus group</taxon>
    </lineage>
</organism>
<reference evidence="3" key="1">
    <citation type="journal article" date="2014" name="Int. J. Syst. Evol. Microbiol.">
        <title>Complete genome sequence of Corynebacterium casei LMG S-19264T (=DSM 44701T), isolated from a smear-ripened cheese.</title>
        <authorList>
            <consortium name="US DOE Joint Genome Institute (JGI-PGF)"/>
            <person name="Walter F."/>
            <person name="Albersmeier A."/>
            <person name="Kalinowski J."/>
            <person name="Ruckert C."/>
        </authorList>
    </citation>
    <scope>NUCLEOTIDE SEQUENCE</scope>
    <source>
        <strain evidence="3">JCM 4136</strain>
    </source>
</reference>
<protein>
    <recommendedName>
        <fullName evidence="6">Haloacid dehalogenase</fullName>
    </recommendedName>
</protein>
<dbReference type="SFLD" id="SFLDG01129">
    <property type="entry name" value="C1.5:_HAD__Beta-PGM__Phosphata"/>
    <property type="match status" value="1"/>
</dbReference>
<evidence type="ECO:0000313" key="2">
    <source>
        <dbReference type="EMBL" id="GFH75969.1"/>
    </source>
</evidence>
<evidence type="ECO:0000313" key="5">
    <source>
        <dbReference type="Proteomes" id="UP000660975"/>
    </source>
</evidence>
<dbReference type="SFLD" id="SFLDS00003">
    <property type="entry name" value="Haloacid_Dehalogenase"/>
    <property type="match status" value="1"/>
</dbReference>
<dbReference type="InterPro" id="IPR036412">
    <property type="entry name" value="HAD-like_sf"/>
</dbReference>
<dbReference type="EMBL" id="BLLO01000011">
    <property type="protein sequence ID" value="GFH75969.1"/>
    <property type="molecule type" value="Genomic_DNA"/>
</dbReference>
<dbReference type="Proteomes" id="UP000480804">
    <property type="component" value="Unassembled WGS sequence"/>
</dbReference>
<reference evidence="3" key="3">
    <citation type="submission" date="2020-09" db="EMBL/GenBank/DDBJ databases">
        <authorList>
            <person name="Sun Q."/>
            <person name="Ohkuma M."/>
        </authorList>
    </citation>
    <scope>NUCLEOTIDE SEQUENCE</scope>
    <source>
        <strain evidence="3">JCM 4136</strain>
    </source>
</reference>